<dbReference type="Pfam" id="PF00156">
    <property type="entry name" value="Pribosyltran"/>
    <property type="match status" value="1"/>
</dbReference>
<dbReference type="GO" id="GO:0004588">
    <property type="term" value="F:orotate phosphoribosyltransferase activity"/>
    <property type="evidence" value="ECO:0007669"/>
    <property type="project" value="UniProtKB-UniRule"/>
</dbReference>
<comment type="similarity">
    <text evidence="6">Belongs to the purine/pyrimidine phosphoribosyltransferase family. PyrE subfamily.</text>
</comment>
<dbReference type="PANTHER" id="PTHR19278:SF9">
    <property type="entry name" value="URIDINE 5'-MONOPHOSPHATE SYNTHASE"/>
    <property type="match status" value="1"/>
</dbReference>
<name>A0A4P7AJ69_9MOLU</name>
<dbReference type="InterPro" id="IPR000836">
    <property type="entry name" value="PRTase_dom"/>
</dbReference>
<dbReference type="CDD" id="cd06223">
    <property type="entry name" value="PRTases_typeI"/>
    <property type="match status" value="1"/>
</dbReference>
<evidence type="ECO:0000256" key="4">
    <source>
        <dbReference type="ARBA" id="ARBA00022679"/>
    </source>
</evidence>
<dbReference type="KEGG" id="sgq:SGLAD_v1c05840"/>
<feature type="binding site" evidence="6">
    <location>
        <position position="99"/>
    </location>
    <ligand>
        <name>5-phospho-alpha-D-ribose 1-diphosphate</name>
        <dbReference type="ChEBI" id="CHEBI:58017"/>
        <note>ligand shared between dimeric partners</note>
    </ligand>
</feature>
<evidence type="ECO:0000256" key="6">
    <source>
        <dbReference type="HAMAP-Rule" id="MF_01208"/>
    </source>
</evidence>
<reference evidence="8 9" key="1">
    <citation type="submission" date="2019-03" db="EMBL/GenBank/DDBJ databases">
        <title>Complete genome sequence of Spiroplasma gladiatoris TG-1 (DSM 22552).</title>
        <authorList>
            <person name="Lin Y.-C."/>
            <person name="Chou L."/>
            <person name="Kuo C.-H."/>
        </authorList>
    </citation>
    <scope>NUCLEOTIDE SEQUENCE [LARGE SCALE GENOMIC DNA]</scope>
    <source>
        <strain evidence="8 9">TG-1</strain>
    </source>
</reference>
<dbReference type="UniPathway" id="UPA00070">
    <property type="reaction ID" value="UER00119"/>
</dbReference>
<keyword evidence="6" id="KW-0460">Magnesium</keyword>
<dbReference type="SUPFAM" id="SSF53271">
    <property type="entry name" value="PRTase-like"/>
    <property type="match status" value="1"/>
</dbReference>
<accession>A0A4P7AJ69</accession>
<dbReference type="GO" id="GO:0019856">
    <property type="term" value="P:pyrimidine nucleobase biosynthetic process"/>
    <property type="evidence" value="ECO:0007669"/>
    <property type="project" value="TreeGrafter"/>
</dbReference>
<comment type="function">
    <text evidence="6">Catalyzes the transfer of a ribosyl phosphate group from 5-phosphoribose 1-diphosphate to orotate, leading to the formation of orotidine monophosphate (OMP).</text>
</comment>
<dbReference type="InterPro" id="IPR004467">
    <property type="entry name" value="Or_phspho_trans_dom"/>
</dbReference>
<dbReference type="AlphaFoldDB" id="A0A4P7AJ69"/>
<evidence type="ECO:0000256" key="5">
    <source>
        <dbReference type="ARBA" id="ARBA00022975"/>
    </source>
</evidence>
<comment type="cofactor">
    <cofactor evidence="6">
        <name>Mg(2+)</name>
        <dbReference type="ChEBI" id="CHEBI:18420"/>
    </cofactor>
</comment>
<dbReference type="Proteomes" id="UP000294309">
    <property type="component" value="Chromosome"/>
</dbReference>
<feature type="binding site" evidence="6">
    <location>
        <position position="95"/>
    </location>
    <ligand>
        <name>5-phospho-alpha-D-ribose 1-diphosphate</name>
        <dbReference type="ChEBI" id="CHEBI:58017"/>
        <note>ligand shared between dimeric partners</note>
    </ligand>
</feature>
<dbReference type="PANTHER" id="PTHR19278">
    <property type="entry name" value="OROTATE PHOSPHORIBOSYLTRANSFERASE"/>
    <property type="match status" value="1"/>
</dbReference>
<dbReference type="EC" id="2.4.2.10" evidence="2 6"/>
<dbReference type="InterPro" id="IPR023031">
    <property type="entry name" value="OPRT"/>
</dbReference>
<dbReference type="HAMAP" id="MF_01208">
    <property type="entry name" value="PyrE"/>
    <property type="match status" value="1"/>
</dbReference>
<evidence type="ECO:0000313" key="9">
    <source>
        <dbReference type="Proteomes" id="UP000294309"/>
    </source>
</evidence>
<organism evidence="8 9">
    <name type="scientific">Spiroplasma gladiatoris</name>
    <dbReference type="NCBI Taxonomy" id="2143"/>
    <lineage>
        <taxon>Bacteria</taxon>
        <taxon>Bacillati</taxon>
        <taxon>Mycoplasmatota</taxon>
        <taxon>Mollicutes</taxon>
        <taxon>Entomoplasmatales</taxon>
        <taxon>Spiroplasmataceae</taxon>
        <taxon>Spiroplasma</taxon>
    </lineage>
</organism>
<comment type="catalytic activity">
    <reaction evidence="6">
        <text>orotidine 5'-phosphate + diphosphate = orotate + 5-phospho-alpha-D-ribose 1-diphosphate</text>
        <dbReference type="Rhea" id="RHEA:10380"/>
        <dbReference type="ChEBI" id="CHEBI:30839"/>
        <dbReference type="ChEBI" id="CHEBI:33019"/>
        <dbReference type="ChEBI" id="CHEBI:57538"/>
        <dbReference type="ChEBI" id="CHEBI:58017"/>
        <dbReference type="EC" id="2.4.2.10"/>
    </reaction>
</comment>
<evidence type="ECO:0000259" key="7">
    <source>
        <dbReference type="Pfam" id="PF00156"/>
    </source>
</evidence>
<protein>
    <recommendedName>
        <fullName evidence="2 6">Orotate phosphoribosyltransferase</fullName>
        <shortName evidence="6">OPRT</shortName>
        <shortName evidence="6">OPRTase</shortName>
        <ecNumber evidence="2 6">2.4.2.10</ecNumber>
    </recommendedName>
</protein>
<comment type="subunit">
    <text evidence="6">Homodimer.</text>
</comment>
<proteinExistence type="inferred from homology"/>
<evidence type="ECO:0000256" key="2">
    <source>
        <dbReference type="ARBA" id="ARBA00011971"/>
    </source>
</evidence>
<comment type="pathway">
    <text evidence="1 6">Pyrimidine metabolism; UMP biosynthesis via de novo pathway; UMP from orotate: step 1/2.</text>
</comment>
<dbReference type="GO" id="GO:0000287">
    <property type="term" value="F:magnesium ion binding"/>
    <property type="evidence" value="ECO:0007669"/>
    <property type="project" value="UniProtKB-UniRule"/>
</dbReference>
<dbReference type="EMBL" id="CP038013">
    <property type="protein sequence ID" value="QBQ07783.1"/>
    <property type="molecule type" value="Genomic_DNA"/>
</dbReference>
<evidence type="ECO:0000313" key="8">
    <source>
        <dbReference type="EMBL" id="QBQ07783.1"/>
    </source>
</evidence>
<keyword evidence="9" id="KW-1185">Reference proteome</keyword>
<evidence type="ECO:0000256" key="3">
    <source>
        <dbReference type="ARBA" id="ARBA00022676"/>
    </source>
</evidence>
<dbReference type="NCBIfam" id="TIGR00336">
    <property type="entry name" value="pyrE"/>
    <property type="match status" value="1"/>
</dbReference>
<keyword evidence="3 6" id="KW-0328">Glycosyltransferase</keyword>
<feature type="binding site" evidence="6">
    <location>
        <position position="125"/>
    </location>
    <ligand>
        <name>orotate</name>
        <dbReference type="ChEBI" id="CHEBI:30839"/>
    </ligand>
</feature>
<dbReference type="GO" id="GO:0044205">
    <property type="term" value="P:'de novo' UMP biosynthetic process"/>
    <property type="evidence" value="ECO:0007669"/>
    <property type="project" value="UniProtKB-UniRule"/>
</dbReference>
<feature type="domain" description="Phosphoribosyltransferase" evidence="7">
    <location>
        <begin position="68"/>
        <end position="150"/>
    </location>
</feature>
<dbReference type="Gene3D" id="3.40.50.2020">
    <property type="match status" value="1"/>
</dbReference>
<evidence type="ECO:0000256" key="1">
    <source>
        <dbReference type="ARBA" id="ARBA00004889"/>
    </source>
</evidence>
<dbReference type="RefSeq" id="WP_134297570.1">
    <property type="nucleotide sequence ID" value="NZ_CP038013.1"/>
</dbReference>
<dbReference type="OrthoDB" id="9803963at2"/>
<feature type="binding site" description="in other chain" evidence="6">
    <location>
        <begin position="121"/>
        <end position="129"/>
    </location>
    <ligand>
        <name>5-phospho-alpha-D-ribose 1-diphosphate</name>
        <dbReference type="ChEBI" id="CHEBI:58017"/>
        <note>ligand shared between dimeric partners</note>
    </ligand>
</feature>
<feature type="binding site" evidence="6">
    <location>
        <position position="101"/>
    </location>
    <ligand>
        <name>5-phospho-alpha-D-ribose 1-diphosphate</name>
        <dbReference type="ChEBI" id="CHEBI:58017"/>
        <note>ligand shared between dimeric partners</note>
    </ligand>
</feature>
<comment type="caution">
    <text evidence="6">Lacks conserved residue(s) required for the propagation of feature annotation.</text>
</comment>
<gene>
    <name evidence="6 8" type="primary">pyrE</name>
    <name evidence="8" type="ORF">SGLAD_v1c05840</name>
</gene>
<keyword evidence="5 6" id="KW-0665">Pyrimidine biosynthesis</keyword>
<keyword evidence="4 6" id="KW-0808">Transferase</keyword>
<sequence length="204" mass="22863">MQKTKITDLLIETNAISLNFDQKFKWASGIISPIYCDNRILLSFVKQREVIIDAFVENIKLNYPDVELIAGVATSGIGFAAMISQKMNLPMIYVRSQSKNHGKNSQIEGKFSKNQKVVVIEDLISTGQSVLNVCNALREESVEVLGVQAIFTYQLSKATNNFANENVELKTLANRQDLIESMKSSQNYSLENIDDLNLFFNSLG</sequence>
<dbReference type="InterPro" id="IPR029057">
    <property type="entry name" value="PRTase-like"/>
</dbReference>